<evidence type="ECO:0000259" key="11">
    <source>
        <dbReference type="Pfam" id="PF01035"/>
    </source>
</evidence>
<dbReference type="OrthoDB" id="9802228at2"/>
<reference evidence="12 13" key="1">
    <citation type="journal article" date="2019" name="ISME J.">
        <title>Deianiraea, an extracellular bacterium associated with the ciliate Paramecium, suggests an alternative scenario for the evolution of Rickettsiales.</title>
        <authorList>
            <person name="Castelli M."/>
            <person name="Sabaneyeva E."/>
            <person name="Lanzoni O."/>
            <person name="Lebedeva N."/>
            <person name="Floriano A.M."/>
            <person name="Gaiarsa S."/>
            <person name="Benken K."/>
            <person name="Modeo L."/>
            <person name="Bandi C."/>
            <person name="Potekhin A."/>
            <person name="Sassera D."/>
            <person name="Petroni G."/>
        </authorList>
    </citation>
    <scope>NUCLEOTIDE SEQUENCE [LARGE SCALE GENOMIC DNA]</scope>
    <source>
        <strain evidence="12">CyL4-1</strain>
    </source>
</reference>
<dbReference type="PANTHER" id="PTHR46460:SF1">
    <property type="entry name" value="METHYLATED-DNA--PROTEIN-CYSTEINE METHYLTRANSFERASE"/>
    <property type="match status" value="1"/>
</dbReference>
<gene>
    <name evidence="12" type="ORF">Deia_00434</name>
</gene>
<dbReference type="Pfam" id="PF01035">
    <property type="entry name" value="DNA_binding_1"/>
    <property type="match status" value="1"/>
</dbReference>
<accession>A0A5B8XEC5</accession>
<dbReference type="InterPro" id="IPR036217">
    <property type="entry name" value="MethylDNA_cys_MeTrfase_DNAb"/>
</dbReference>
<feature type="domain" description="Methylated-DNA-[protein]-cysteine S-methyltransferase DNA binding" evidence="11">
    <location>
        <begin position="35"/>
        <end position="109"/>
    </location>
</feature>
<evidence type="ECO:0000256" key="6">
    <source>
        <dbReference type="ARBA" id="ARBA00022603"/>
    </source>
</evidence>
<dbReference type="InterPro" id="IPR036388">
    <property type="entry name" value="WH-like_DNA-bd_sf"/>
</dbReference>
<dbReference type="Gene3D" id="1.10.10.10">
    <property type="entry name" value="Winged helix-like DNA-binding domain superfamily/Winged helix DNA-binding domain"/>
    <property type="match status" value="1"/>
</dbReference>
<dbReference type="GO" id="GO:0003908">
    <property type="term" value="F:methylated-DNA-[protein]-cysteine S-methyltransferase activity"/>
    <property type="evidence" value="ECO:0007669"/>
    <property type="project" value="UniProtKB-EC"/>
</dbReference>
<dbReference type="AlphaFoldDB" id="A0A5B8XEC5"/>
<evidence type="ECO:0000256" key="10">
    <source>
        <dbReference type="ARBA" id="ARBA00049348"/>
    </source>
</evidence>
<dbReference type="NCBIfam" id="TIGR00589">
    <property type="entry name" value="ogt"/>
    <property type="match status" value="1"/>
</dbReference>
<sequence length="130" mass="14706">MNYKDILNDFFDKRVLNCGELIKLVNLAEVTEKHKIVLRNLLDINKGEVVSYSDFAKKCGFDIQTRNIASLIGKNPFPVIIPCHRVIRKSGEIGNFIFGSGIKKELLDFDSGKITDISTGTKNTIYNFYS</sequence>
<evidence type="ECO:0000256" key="5">
    <source>
        <dbReference type="ARBA" id="ARBA00015377"/>
    </source>
</evidence>
<dbReference type="PANTHER" id="PTHR46460">
    <property type="entry name" value="METHYLATED-DNA--PROTEIN-CYSTEINE METHYLTRANSFERASE"/>
    <property type="match status" value="1"/>
</dbReference>
<evidence type="ECO:0000256" key="9">
    <source>
        <dbReference type="ARBA" id="ARBA00023204"/>
    </source>
</evidence>
<keyword evidence="7 12" id="KW-0808">Transferase</keyword>
<dbReference type="EC" id="2.1.1.63" evidence="4"/>
<organism evidence="12 13">
    <name type="scientific">Candidatus Deianiraea vastatrix</name>
    <dbReference type="NCBI Taxonomy" id="2163644"/>
    <lineage>
        <taxon>Bacteria</taxon>
        <taxon>Pseudomonadati</taxon>
        <taxon>Pseudomonadota</taxon>
        <taxon>Alphaproteobacteria</taxon>
        <taxon>Rickettsiales</taxon>
        <taxon>Candidatus Deianiraeaceae</taxon>
        <taxon>Candidatus Deianiraea</taxon>
    </lineage>
</organism>
<evidence type="ECO:0000313" key="13">
    <source>
        <dbReference type="Proteomes" id="UP000321934"/>
    </source>
</evidence>
<keyword evidence="6 12" id="KW-0489">Methyltransferase</keyword>
<name>A0A5B8XEC5_9RICK</name>
<dbReference type="InterPro" id="IPR001497">
    <property type="entry name" value="MethylDNA_cys_MeTrfase_AS"/>
</dbReference>
<dbReference type="EMBL" id="CP029077">
    <property type="protein sequence ID" value="QED23235.1"/>
    <property type="molecule type" value="Genomic_DNA"/>
</dbReference>
<dbReference type="CDD" id="cd06445">
    <property type="entry name" value="ATase"/>
    <property type="match status" value="1"/>
</dbReference>
<dbReference type="Proteomes" id="UP000321934">
    <property type="component" value="Chromosome"/>
</dbReference>
<evidence type="ECO:0000313" key="12">
    <source>
        <dbReference type="EMBL" id="QED23235.1"/>
    </source>
</evidence>
<evidence type="ECO:0000256" key="2">
    <source>
        <dbReference type="ARBA" id="ARBA00003317"/>
    </source>
</evidence>
<dbReference type="PROSITE" id="PS00374">
    <property type="entry name" value="MGMT"/>
    <property type="match status" value="1"/>
</dbReference>
<evidence type="ECO:0000256" key="7">
    <source>
        <dbReference type="ARBA" id="ARBA00022679"/>
    </source>
</evidence>
<dbReference type="RefSeq" id="WP_161982804.1">
    <property type="nucleotide sequence ID" value="NZ_CP029077.1"/>
</dbReference>
<evidence type="ECO:0000256" key="3">
    <source>
        <dbReference type="ARBA" id="ARBA00008711"/>
    </source>
</evidence>
<dbReference type="SUPFAM" id="SSF46767">
    <property type="entry name" value="Methylated DNA-protein cysteine methyltransferase, C-terminal domain"/>
    <property type="match status" value="1"/>
</dbReference>
<comment type="catalytic activity">
    <reaction evidence="1">
        <text>a 4-O-methyl-thymidine in DNA + L-cysteinyl-[protein] = a thymidine in DNA + S-methyl-L-cysteinyl-[protein]</text>
        <dbReference type="Rhea" id="RHEA:53428"/>
        <dbReference type="Rhea" id="RHEA-COMP:10131"/>
        <dbReference type="Rhea" id="RHEA-COMP:10132"/>
        <dbReference type="Rhea" id="RHEA-COMP:13555"/>
        <dbReference type="Rhea" id="RHEA-COMP:13556"/>
        <dbReference type="ChEBI" id="CHEBI:29950"/>
        <dbReference type="ChEBI" id="CHEBI:82612"/>
        <dbReference type="ChEBI" id="CHEBI:137386"/>
        <dbReference type="ChEBI" id="CHEBI:137387"/>
        <dbReference type="EC" id="2.1.1.63"/>
    </reaction>
</comment>
<evidence type="ECO:0000256" key="4">
    <source>
        <dbReference type="ARBA" id="ARBA00011918"/>
    </source>
</evidence>
<dbReference type="InterPro" id="IPR014048">
    <property type="entry name" value="MethylDNA_cys_MeTrfase_DNA-bd"/>
</dbReference>
<keyword evidence="13" id="KW-1185">Reference proteome</keyword>
<keyword evidence="9" id="KW-0234">DNA repair</keyword>
<keyword evidence="8" id="KW-0227">DNA damage</keyword>
<proteinExistence type="inferred from homology"/>
<comment type="catalytic activity">
    <reaction evidence="10">
        <text>a 6-O-methyl-2'-deoxyguanosine in DNA + L-cysteinyl-[protein] = S-methyl-L-cysteinyl-[protein] + a 2'-deoxyguanosine in DNA</text>
        <dbReference type="Rhea" id="RHEA:24000"/>
        <dbReference type="Rhea" id="RHEA-COMP:10131"/>
        <dbReference type="Rhea" id="RHEA-COMP:10132"/>
        <dbReference type="Rhea" id="RHEA-COMP:11367"/>
        <dbReference type="Rhea" id="RHEA-COMP:11368"/>
        <dbReference type="ChEBI" id="CHEBI:29950"/>
        <dbReference type="ChEBI" id="CHEBI:82612"/>
        <dbReference type="ChEBI" id="CHEBI:85445"/>
        <dbReference type="ChEBI" id="CHEBI:85448"/>
        <dbReference type="EC" id="2.1.1.63"/>
    </reaction>
</comment>
<protein>
    <recommendedName>
        <fullName evidence="5">Methylated-DNA--protein-cysteine methyltransferase</fullName>
        <ecNumber evidence="4">2.1.1.63</ecNumber>
    </recommendedName>
</protein>
<dbReference type="GO" id="GO:0006281">
    <property type="term" value="P:DNA repair"/>
    <property type="evidence" value="ECO:0007669"/>
    <property type="project" value="UniProtKB-KW"/>
</dbReference>
<comment type="function">
    <text evidence="2">Involved in the cellular defense against the biological effects of O6-methylguanine (O6-MeG) and O4-methylthymine (O4-MeT) in DNA. Repairs the methylated nucleobase in DNA by stoichiometrically transferring the methyl group to a cysteine residue in the enzyme. This is a suicide reaction: the enzyme is irreversibly inactivated.</text>
</comment>
<evidence type="ECO:0000256" key="1">
    <source>
        <dbReference type="ARBA" id="ARBA00001286"/>
    </source>
</evidence>
<dbReference type="GO" id="GO:0032259">
    <property type="term" value="P:methylation"/>
    <property type="evidence" value="ECO:0007669"/>
    <property type="project" value="UniProtKB-KW"/>
</dbReference>
<evidence type="ECO:0000256" key="8">
    <source>
        <dbReference type="ARBA" id="ARBA00022763"/>
    </source>
</evidence>
<comment type="similarity">
    <text evidence="3">Belongs to the MGMT family.</text>
</comment>